<evidence type="ECO:0000259" key="13">
    <source>
        <dbReference type="PROSITE" id="PS50157"/>
    </source>
</evidence>
<evidence type="ECO:0000256" key="7">
    <source>
        <dbReference type="ARBA" id="ARBA00023125"/>
    </source>
</evidence>
<dbReference type="PROSITE" id="PS00028">
    <property type="entry name" value="ZINC_FINGER_C2H2_1"/>
    <property type="match status" value="3"/>
</dbReference>
<dbReference type="GO" id="GO:0005654">
    <property type="term" value="C:nucleoplasm"/>
    <property type="evidence" value="ECO:0007669"/>
    <property type="project" value="TreeGrafter"/>
</dbReference>
<feature type="coiled-coil region" evidence="11">
    <location>
        <begin position="30"/>
        <end position="57"/>
    </location>
</feature>
<dbReference type="GO" id="GO:0001227">
    <property type="term" value="F:DNA-binding transcription repressor activity, RNA polymerase II-specific"/>
    <property type="evidence" value="ECO:0007669"/>
    <property type="project" value="TreeGrafter"/>
</dbReference>
<dbReference type="KEGG" id="cgob:115019903"/>
<evidence type="ECO:0000256" key="5">
    <source>
        <dbReference type="ARBA" id="ARBA00022833"/>
    </source>
</evidence>
<dbReference type="GO" id="GO:0001817">
    <property type="term" value="P:regulation of cytokine production"/>
    <property type="evidence" value="ECO:0007669"/>
    <property type="project" value="TreeGrafter"/>
</dbReference>
<keyword evidence="7" id="KW-0238">DNA-binding</keyword>
<comment type="subcellular location">
    <subcellularLocation>
        <location evidence="1">Nucleus</location>
    </subcellularLocation>
</comment>
<evidence type="ECO:0000256" key="6">
    <source>
        <dbReference type="ARBA" id="ARBA00023015"/>
    </source>
</evidence>
<keyword evidence="6" id="KW-0805">Transcription regulation</keyword>
<name>A0A6J2R7Y5_COTGO</name>
<feature type="domain" description="C2H2-type" evidence="13">
    <location>
        <begin position="312"/>
        <end position="339"/>
    </location>
</feature>
<sequence length="385" mass="43609">MSGAQLLRLLVNERLTAAAEEIFGLVEKTIGEYQEEAVSCKREIMQLKQQIEQLTVLKPEVILFRADIQSVAVEILSSQNQEQLSNVEENEIHYCQQVKEEQVDWWISADCAVNGPDMEADTSNNAEHPKSEQASEFQLLPSSTDVAVSVHGSIENKCNERNGPSSPRQSQQVDRWISPDPEDDSFKDINVRLADTETTAQTDYQLFPTFSTITVTLNDNEWNGNAGSSSSSCGPSCSDTAFREQKQARKSPKEKPCRFCGEQFHRDADLIRHVDKIHMSLKAFKCSECDKEFISRVHLNSHLRIHTGEKPHRCSYCTKSFAQISNLNVHLRMHTGEKPYFCKMCCKMVANTHHLKTCGMKSFCCLVCGQKFSTASKLWDHNQIH</sequence>
<gene>
    <name evidence="15" type="primary">LOC115019903</name>
</gene>
<keyword evidence="14" id="KW-1185">Reference proteome</keyword>
<feature type="domain" description="C2H2-type" evidence="13">
    <location>
        <begin position="284"/>
        <end position="311"/>
    </location>
</feature>
<keyword evidence="2" id="KW-0479">Metal-binding</keyword>
<feature type="domain" description="C2H2-type" evidence="13">
    <location>
        <begin position="363"/>
        <end position="385"/>
    </location>
</feature>
<dbReference type="Proteomes" id="UP000504630">
    <property type="component" value="Chromosome 15"/>
</dbReference>
<organism evidence="14 15">
    <name type="scientific">Cottoperca gobio</name>
    <name type="common">Frogmouth</name>
    <name type="synonym">Aphritis gobio</name>
    <dbReference type="NCBI Taxonomy" id="56716"/>
    <lineage>
        <taxon>Eukaryota</taxon>
        <taxon>Metazoa</taxon>
        <taxon>Chordata</taxon>
        <taxon>Craniata</taxon>
        <taxon>Vertebrata</taxon>
        <taxon>Euteleostomi</taxon>
        <taxon>Actinopterygii</taxon>
        <taxon>Neopterygii</taxon>
        <taxon>Teleostei</taxon>
        <taxon>Neoteleostei</taxon>
        <taxon>Acanthomorphata</taxon>
        <taxon>Eupercaria</taxon>
        <taxon>Perciformes</taxon>
        <taxon>Notothenioidei</taxon>
        <taxon>Bovichtidae</taxon>
        <taxon>Cottoperca</taxon>
    </lineage>
</organism>
<proteinExistence type="predicted"/>
<dbReference type="InterPro" id="IPR036236">
    <property type="entry name" value="Znf_C2H2_sf"/>
</dbReference>
<dbReference type="InterPro" id="IPR013087">
    <property type="entry name" value="Znf_C2H2_type"/>
</dbReference>
<evidence type="ECO:0000256" key="10">
    <source>
        <dbReference type="PROSITE-ProRule" id="PRU00042"/>
    </source>
</evidence>
<dbReference type="GeneID" id="115019903"/>
<evidence type="ECO:0000313" key="14">
    <source>
        <dbReference type="Proteomes" id="UP000504630"/>
    </source>
</evidence>
<feature type="region of interest" description="Disordered" evidence="12">
    <location>
        <begin position="155"/>
        <end position="184"/>
    </location>
</feature>
<dbReference type="SMART" id="SM00355">
    <property type="entry name" value="ZnF_C2H2"/>
    <property type="match status" value="4"/>
</dbReference>
<evidence type="ECO:0000256" key="11">
    <source>
        <dbReference type="SAM" id="Coils"/>
    </source>
</evidence>
<evidence type="ECO:0000256" key="9">
    <source>
        <dbReference type="ARBA" id="ARBA00023242"/>
    </source>
</evidence>
<dbReference type="PANTHER" id="PTHR24399:SF31">
    <property type="entry name" value="ZINC FINGER PROTEIN PLAGL1"/>
    <property type="match status" value="1"/>
</dbReference>
<feature type="compositionally biased region" description="Polar residues" evidence="12">
    <location>
        <begin position="162"/>
        <end position="173"/>
    </location>
</feature>
<keyword evidence="3" id="KW-0677">Repeat</keyword>
<dbReference type="GO" id="GO:0001228">
    <property type="term" value="F:DNA-binding transcription activator activity, RNA polymerase II-specific"/>
    <property type="evidence" value="ECO:0007669"/>
    <property type="project" value="TreeGrafter"/>
</dbReference>
<dbReference type="GO" id="GO:0002682">
    <property type="term" value="P:regulation of immune system process"/>
    <property type="evidence" value="ECO:0007669"/>
    <property type="project" value="TreeGrafter"/>
</dbReference>
<keyword evidence="8" id="KW-0804">Transcription</keyword>
<dbReference type="RefSeq" id="XP_029305465.1">
    <property type="nucleotide sequence ID" value="XM_029449605.1"/>
</dbReference>
<dbReference type="FunFam" id="3.30.160.60:FF:000912">
    <property type="entry name" value="Zinc finger protein 660"/>
    <property type="match status" value="1"/>
</dbReference>
<feature type="domain" description="C2H2-type" evidence="13">
    <location>
        <begin position="255"/>
        <end position="283"/>
    </location>
</feature>
<dbReference type="SUPFAM" id="SSF57667">
    <property type="entry name" value="beta-beta-alpha zinc fingers"/>
    <property type="match status" value="3"/>
</dbReference>
<accession>A0A6J2R7Y5</accession>
<dbReference type="Pfam" id="PF00096">
    <property type="entry name" value="zf-C2H2"/>
    <property type="match status" value="2"/>
</dbReference>
<protein>
    <submittedName>
        <fullName evidence="15">Zinc finger protein with KRAB and SCAN domains 5-like isoform X1</fullName>
    </submittedName>
</protein>
<keyword evidence="5" id="KW-0862">Zinc</keyword>
<evidence type="ECO:0000256" key="1">
    <source>
        <dbReference type="ARBA" id="ARBA00004123"/>
    </source>
</evidence>
<evidence type="ECO:0000256" key="12">
    <source>
        <dbReference type="SAM" id="MobiDB-lite"/>
    </source>
</evidence>
<evidence type="ECO:0000313" key="15">
    <source>
        <dbReference type="RefSeq" id="XP_029305465.1"/>
    </source>
</evidence>
<reference evidence="15" key="1">
    <citation type="submission" date="2025-08" db="UniProtKB">
        <authorList>
            <consortium name="RefSeq"/>
        </authorList>
    </citation>
    <scope>IDENTIFICATION</scope>
</reference>
<keyword evidence="4 10" id="KW-0863">Zinc-finger</keyword>
<evidence type="ECO:0000256" key="3">
    <source>
        <dbReference type="ARBA" id="ARBA00022737"/>
    </source>
</evidence>
<dbReference type="InParanoid" id="A0A6J2R7Y5"/>
<dbReference type="FunFam" id="3.30.160.60:FF:001465">
    <property type="entry name" value="Zinc finger protein 560"/>
    <property type="match status" value="1"/>
</dbReference>
<dbReference type="GO" id="GO:0000978">
    <property type="term" value="F:RNA polymerase II cis-regulatory region sequence-specific DNA binding"/>
    <property type="evidence" value="ECO:0007669"/>
    <property type="project" value="TreeGrafter"/>
</dbReference>
<evidence type="ECO:0000256" key="2">
    <source>
        <dbReference type="ARBA" id="ARBA00022723"/>
    </source>
</evidence>
<dbReference type="OrthoDB" id="654211at2759"/>
<dbReference type="PROSITE" id="PS50157">
    <property type="entry name" value="ZINC_FINGER_C2H2_2"/>
    <property type="match status" value="4"/>
</dbReference>
<dbReference type="PANTHER" id="PTHR24399">
    <property type="entry name" value="ZINC FINGER AND BTB DOMAIN-CONTAINING"/>
    <property type="match status" value="1"/>
</dbReference>
<evidence type="ECO:0000256" key="4">
    <source>
        <dbReference type="ARBA" id="ARBA00022771"/>
    </source>
</evidence>
<keyword evidence="9" id="KW-0539">Nucleus</keyword>
<dbReference type="Gene3D" id="3.30.160.60">
    <property type="entry name" value="Classic Zinc Finger"/>
    <property type="match status" value="3"/>
</dbReference>
<dbReference type="AlphaFoldDB" id="A0A6J2R7Y5"/>
<evidence type="ECO:0000256" key="8">
    <source>
        <dbReference type="ARBA" id="ARBA00023163"/>
    </source>
</evidence>
<dbReference type="GO" id="GO:0008270">
    <property type="term" value="F:zinc ion binding"/>
    <property type="evidence" value="ECO:0007669"/>
    <property type="project" value="UniProtKB-KW"/>
</dbReference>
<keyword evidence="11" id="KW-0175">Coiled coil</keyword>